<dbReference type="OrthoDB" id="4545744at2"/>
<evidence type="ECO:0000259" key="1">
    <source>
        <dbReference type="PROSITE" id="PS51462"/>
    </source>
</evidence>
<dbReference type="Proteomes" id="UP000253094">
    <property type="component" value="Unassembled WGS sequence"/>
</dbReference>
<dbReference type="EMBL" id="QOIL01000007">
    <property type="protein sequence ID" value="RCG30569.1"/>
    <property type="molecule type" value="Genomic_DNA"/>
</dbReference>
<dbReference type="SUPFAM" id="SSF55811">
    <property type="entry name" value="Nudix"/>
    <property type="match status" value="1"/>
</dbReference>
<dbReference type="InterPro" id="IPR015797">
    <property type="entry name" value="NUDIX_hydrolase-like_dom_sf"/>
</dbReference>
<feature type="domain" description="Nudix hydrolase" evidence="1">
    <location>
        <begin position="8"/>
        <end position="142"/>
    </location>
</feature>
<dbReference type="Gene3D" id="3.90.79.10">
    <property type="entry name" value="Nucleoside Triphosphate Pyrophosphohydrolase"/>
    <property type="match status" value="1"/>
</dbReference>
<evidence type="ECO:0000313" key="3">
    <source>
        <dbReference type="Proteomes" id="UP000253094"/>
    </source>
</evidence>
<protein>
    <submittedName>
        <fullName evidence="2">NUDIX domain-containing protein</fullName>
    </submittedName>
</protein>
<reference evidence="2 3" key="1">
    <citation type="submission" date="2018-06" db="EMBL/GenBank/DDBJ databases">
        <title>Sphaerisporangium craniellae sp. nov., isolated from a marine sponge in the South China Sea.</title>
        <authorList>
            <person name="Li L."/>
        </authorList>
    </citation>
    <scope>NUCLEOTIDE SEQUENCE [LARGE SCALE GENOMIC DNA]</scope>
    <source>
        <strain evidence="2 3">CCTCC AA 208026</strain>
    </source>
</reference>
<sequence length="156" mass="17105">MSGQVSAGQKERVRAILITPSGALLTIKRVRPGVEPYWVLPGGGVEPTDASLEAALTREIREELAGDAVVHALVQINERGDEREYFYLARIAHWDSGRRTGPEFADRARGEYIIETSPLTAECIARIALKPASIAELIADHATELFQLADLRTQTV</sequence>
<evidence type="ECO:0000313" key="2">
    <source>
        <dbReference type="EMBL" id="RCG30569.1"/>
    </source>
</evidence>
<keyword evidence="3" id="KW-1185">Reference proteome</keyword>
<gene>
    <name evidence="2" type="ORF">DQ384_14800</name>
</gene>
<dbReference type="AlphaFoldDB" id="A0A367FL00"/>
<dbReference type="InterPro" id="IPR000086">
    <property type="entry name" value="NUDIX_hydrolase_dom"/>
</dbReference>
<accession>A0A367FL00</accession>
<organism evidence="2 3">
    <name type="scientific">Sphaerisporangium album</name>
    <dbReference type="NCBI Taxonomy" id="509200"/>
    <lineage>
        <taxon>Bacteria</taxon>
        <taxon>Bacillati</taxon>
        <taxon>Actinomycetota</taxon>
        <taxon>Actinomycetes</taxon>
        <taxon>Streptosporangiales</taxon>
        <taxon>Streptosporangiaceae</taxon>
        <taxon>Sphaerisporangium</taxon>
    </lineage>
</organism>
<comment type="caution">
    <text evidence="2">The sequence shown here is derived from an EMBL/GenBank/DDBJ whole genome shotgun (WGS) entry which is preliminary data.</text>
</comment>
<name>A0A367FL00_9ACTN</name>
<dbReference type="PROSITE" id="PS51462">
    <property type="entry name" value="NUDIX"/>
    <property type="match status" value="1"/>
</dbReference>
<dbReference type="Pfam" id="PF00293">
    <property type="entry name" value="NUDIX"/>
    <property type="match status" value="1"/>
</dbReference>
<proteinExistence type="predicted"/>